<accession>A0AAV9C4R6</accession>
<dbReference type="AlphaFoldDB" id="A0AAV9C4R6"/>
<proteinExistence type="predicted"/>
<feature type="chain" id="PRO_5043440511" evidence="1">
    <location>
        <begin position="28"/>
        <end position="64"/>
    </location>
</feature>
<keyword evidence="3" id="KW-1185">Reference proteome</keyword>
<name>A0AAV9C4R6_ACOCL</name>
<reference evidence="2" key="1">
    <citation type="journal article" date="2023" name="Nat. Commun.">
        <title>Diploid and tetraploid genomes of Acorus and the evolution of monocots.</title>
        <authorList>
            <person name="Ma L."/>
            <person name="Liu K.W."/>
            <person name="Li Z."/>
            <person name="Hsiao Y.Y."/>
            <person name="Qi Y."/>
            <person name="Fu T."/>
            <person name="Tang G.D."/>
            <person name="Zhang D."/>
            <person name="Sun W.H."/>
            <person name="Liu D.K."/>
            <person name="Li Y."/>
            <person name="Chen G.Z."/>
            <person name="Liu X.D."/>
            <person name="Liao X.Y."/>
            <person name="Jiang Y.T."/>
            <person name="Yu X."/>
            <person name="Hao Y."/>
            <person name="Huang J."/>
            <person name="Zhao X.W."/>
            <person name="Ke S."/>
            <person name="Chen Y.Y."/>
            <person name="Wu W.L."/>
            <person name="Hsu J.L."/>
            <person name="Lin Y.F."/>
            <person name="Huang M.D."/>
            <person name="Li C.Y."/>
            <person name="Huang L."/>
            <person name="Wang Z.W."/>
            <person name="Zhao X."/>
            <person name="Zhong W.Y."/>
            <person name="Peng D.H."/>
            <person name="Ahmad S."/>
            <person name="Lan S."/>
            <person name="Zhang J.S."/>
            <person name="Tsai W.C."/>
            <person name="Van de Peer Y."/>
            <person name="Liu Z.J."/>
        </authorList>
    </citation>
    <scope>NUCLEOTIDE SEQUENCE</scope>
    <source>
        <strain evidence="2">CP</strain>
    </source>
</reference>
<gene>
    <name evidence="2" type="ORF">QJS10_CPB21g01005</name>
</gene>
<reference evidence="2" key="2">
    <citation type="submission" date="2023-06" db="EMBL/GenBank/DDBJ databases">
        <authorList>
            <person name="Ma L."/>
            <person name="Liu K.-W."/>
            <person name="Li Z."/>
            <person name="Hsiao Y.-Y."/>
            <person name="Qi Y."/>
            <person name="Fu T."/>
            <person name="Tang G."/>
            <person name="Zhang D."/>
            <person name="Sun W.-H."/>
            <person name="Liu D.-K."/>
            <person name="Li Y."/>
            <person name="Chen G.-Z."/>
            <person name="Liu X.-D."/>
            <person name="Liao X.-Y."/>
            <person name="Jiang Y.-T."/>
            <person name="Yu X."/>
            <person name="Hao Y."/>
            <person name="Huang J."/>
            <person name="Zhao X.-W."/>
            <person name="Ke S."/>
            <person name="Chen Y.-Y."/>
            <person name="Wu W.-L."/>
            <person name="Hsu J.-L."/>
            <person name="Lin Y.-F."/>
            <person name="Huang M.-D."/>
            <person name="Li C.-Y."/>
            <person name="Huang L."/>
            <person name="Wang Z.-W."/>
            <person name="Zhao X."/>
            <person name="Zhong W.-Y."/>
            <person name="Peng D.-H."/>
            <person name="Ahmad S."/>
            <person name="Lan S."/>
            <person name="Zhang J.-S."/>
            <person name="Tsai W.-C."/>
            <person name="Van De Peer Y."/>
            <person name="Liu Z.-J."/>
        </authorList>
    </citation>
    <scope>NUCLEOTIDE SEQUENCE</scope>
    <source>
        <strain evidence="2">CP</strain>
        <tissue evidence="2">Leaves</tissue>
    </source>
</reference>
<evidence type="ECO:0000313" key="2">
    <source>
        <dbReference type="EMBL" id="KAK1283815.1"/>
    </source>
</evidence>
<dbReference type="EMBL" id="JAUJYO010000021">
    <property type="protein sequence ID" value="KAK1283815.1"/>
    <property type="molecule type" value="Genomic_DNA"/>
</dbReference>
<protein>
    <submittedName>
        <fullName evidence="2">Uncharacterized protein</fullName>
    </submittedName>
</protein>
<sequence length="64" mass="7136">MAPKTLSLLFSFLLIILSTTNFSMSHAARHLLADSPPKIPTLPEIPTIPKVELPPLPFIPKFER</sequence>
<feature type="signal peptide" evidence="1">
    <location>
        <begin position="1"/>
        <end position="27"/>
    </location>
</feature>
<dbReference type="Proteomes" id="UP001180020">
    <property type="component" value="Unassembled WGS sequence"/>
</dbReference>
<organism evidence="2 3">
    <name type="scientific">Acorus calamus</name>
    <name type="common">Sweet flag</name>
    <dbReference type="NCBI Taxonomy" id="4465"/>
    <lineage>
        <taxon>Eukaryota</taxon>
        <taxon>Viridiplantae</taxon>
        <taxon>Streptophyta</taxon>
        <taxon>Embryophyta</taxon>
        <taxon>Tracheophyta</taxon>
        <taxon>Spermatophyta</taxon>
        <taxon>Magnoliopsida</taxon>
        <taxon>Liliopsida</taxon>
        <taxon>Acoraceae</taxon>
        <taxon>Acorus</taxon>
    </lineage>
</organism>
<evidence type="ECO:0000313" key="3">
    <source>
        <dbReference type="Proteomes" id="UP001180020"/>
    </source>
</evidence>
<comment type="caution">
    <text evidence="2">The sequence shown here is derived from an EMBL/GenBank/DDBJ whole genome shotgun (WGS) entry which is preliminary data.</text>
</comment>
<keyword evidence="1" id="KW-0732">Signal</keyword>
<evidence type="ECO:0000256" key="1">
    <source>
        <dbReference type="SAM" id="SignalP"/>
    </source>
</evidence>